<dbReference type="GO" id="GO:0032543">
    <property type="term" value="P:mitochondrial translation"/>
    <property type="evidence" value="ECO:0007669"/>
    <property type="project" value="TreeGrafter"/>
</dbReference>
<dbReference type="Gene3D" id="6.10.330.20">
    <property type="match status" value="1"/>
</dbReference>
<dbReference type="AlphaFoldDB" id="A0AAF1BII2"/>
<feature type="compositionally biased region" description="Low complexity" evidence="8">
    <location>
        <begin position="31"/>
        <end position="57"/>
    </location>
</feature>
<sequence length="312" mass="33641">MSVPRLVRSLHTTARVADAAAAVATTSAAVAPPRFTPKGRPIPTRPPRTTRVNLPSGLPEPPSYPPPASYFTELTELEAKLSAEQRSPKPHPLWAFFHVPPAAMRKIGAKTQFPPDMGSLERLDDEAAAIASGRSWTAAELRHKSFEDLHTLWYVLVRERNVLATQREERRHQGIPPGYGGEVLTKRGYRCRKTMARIKYVLNERRLALIAAGGPELGPAEPHHDVLAASAAIDGSAPVPSLQSLMRPKRTKKAKKVKPELIEAAKAEVAAEIAAQAAVEDAEVAAEVAAEAAAEVAAEKVAEVEADAAKKQ</sequence>
<evidence type="ECO:0000256" key="4">
    <source>
        <dbReference type="ARBA" id="ARBA00023128"/>
    </source>
</evidence>
<evidence type="ECO:0000256" key="5">
    <source>
        <dbReference type="ARBA" id="ARBA00023274"/>
    </source>
</evidence>
<evidence type="ECO:0000313" key="9">
    <source>
        <dbReference type="EMBL" id="WOO82331.1"/>
    </source>
</evidence>
<dbReference type="InterPro" id="IPR010729">
    <property type="entry name" value="Ribosomal_uL29_mit"/>
</dbReference>
<accession>A0AAF1BII2</accession>
<name>A0AAF1BII2_9TREE</name>
<comment type="similarity">
    <text evidence="2">Belongs to the universal ribosomal protein uL29 family.</text>
</comment>
<reference evidence="9" key="1">
    <citation type="submission" date="2023-10" db="EMBL/GenBank/DDBJ databases">
        <authorList>
            <person name="Noh H."/>
        </authorList>
    </citation>
    <scope>NUCLEOTIDE SEQUENCE</scope>
    <source>
        <strain evidence="9">DUCC4014</strain>
    </source>
</reference>
<evidence type="ECO:0000256" key="1">
    <source>
        <dbReference type="ARBA" id="ARBA00004173"/>
    </source>
</evidence>
<evidence type="ECO:0000256" key="8">
    <source>
        <dbReference type="SAM" id="MobiDB-lite"/>
    </source>
</evidence>
<evidence type="ECO:0000256" key="3">
    <source>
        <dbReference type="ARBA" id="ARBA00022980"/>
    </source>
</evidence>
<organism evidence="9 10">
    <name type="scientific">Vanrija pseudolonga</name>
    <dbReference type="NCBI Taxonomy" id="143232"/>
    <lineage>
        <taxon>Eukaryota</taxon>
        <taxon>Fungi</taxon>
        <taxon>Dikarya</taxon>
        <taxon>Basidiomycota</taxon>
        <taxon>Agaricomycotina</taxon>
        <taxon>Tremellomycetes</taxon>
        <taxon>Trichosporonales</taxon>
        <taxon>Trichosporonaceae</taxon>
        <taxon>Vanrija</taxon>
    </lineage>
</organism>
<dbReference type="PANTHER" id="PTHR21183:SF18">
    <property type="entry name" value="LARGE RIBOSOMAL SUBUNIT PROTEIN UL29M"/>
    <property type="match status" value="1"/>
</dbReference>
<keyword evidence="3 9" id="KW-0689">Ribosomal protein</keyword>
<dbReference type="Pfam" id="PF06984">
    <property type="entry name" value="MRP-L47"/>
    <property type="match status" value="1"/>
</dbReference>
<evidence type="ECO:0000313" key="10">
    <source>
        <dbReference type="Proteomes" id="UP000827549"/>
    </source>
</evidence>
<evidence type="ECO:0000256" key="7">
    <source>
        <dbReference type="ARBA" id="ARBA00035399"/>
    </source>
</evidence>
<feature type="region of interest" description="Disordered" evidence="8">
    <location>
        <begin position="31"/>
        <end position="64"/>
    </location>
</feature>
<proteinExistence type="inferred from homology"/>
<evidence type="ECO:0000256" key="6">
    <source>
        <dbReference type="ARBA" id="ARBA00035289"/>
    </source>
</evidence>
<dbReference type="RefSeq" id="XP_062628363.1">
    <property type="nucleotide sequence ID" value="XM_062772379.1"/>
</dbReference>
<gene>
    <name evidence="9" type="primary">MRPL4</name>
    <name evidence="9" type="ORF">LOC62_04G005825</name>
</gene>
<dbReference type="GO" id="GO:0005762">
    <property type="term" value="C:mitochondrial large ribosomal subunit"/>
    <property type="evidence" value="ECO:0007669"/>
    <property type="project" value="TreeGrafter"/>
</dbReference>
<protein>
    <recommendedName>
        <fullName evidence="6">Large ribosomal subunit protein uL29m</fullName>
    </recommendedName>
    <alternativeName>
        <fullName evidence="7">54S ribosomal protein L4, mitochondrial</fullName>
    </alternativeName>
</protein>
<dbReference type="GO" id="GO:0003735">
    <property type="term" value="F:structural constituent of ribosome"/>
    <property type="evidence" value="ECO:0007669"/>
    <property type="project" value="InterPro"/>
</dbReference>
<keyword evidence="4" id="KW-0496">Mitochondrion</keyword>
<evidence type="ECO:0000256" key="2">
    <source>
        <dbReference type="ARBA" id="ARBA00009254"/>
    </source>
</evidence>
<dbReference type="GeneID" id="87809053"/>
<dbReference type="SUPFAM" id="SSF46561">
    <property type="entry name" value="Ribosomal protein L29 (L29p)"/>
    <property type="match status" value="1"/>
</dbReference>
<dbReference type="InterPro" id="IPR036049">
    <property type="entry name" value="Ribosomal_uL29_sf"/>
</dbReference>
<keyword evidence="5" id="KW-0687">Ribonucleoprotein</keyword>
<dbReference type="EMBL" id="CP086717">
    <property type="protein sequence ID" value="WOO82331.1"/>
    <property type="molecule type" value="Genomic_DNA"/>
</dbReference>
<dbReference type="InterPro" id="IPR038340">
    <property type="entry name" value="MRP-L47_sf"/>
</dbReference>
<dbReference type="Proteomes" id="UP000827549">
    <property type="component" value="Chromosome 4"/>
</dbReference>
<dbReference type="PANTHER" id="PTHR21183">
    <property type="entry name" value="RIBOSOMAL PROTEIN L47, MITOCHONDRIAL-RELATED"/>
    <property type="match status" value="1"/>
</dbReference>
<keyword evidence="10" id="KW-1185">Reference proteome</keyword>
<comment type="subcellular location">
    <subcellularLocation>
        <location evidence="1">Mitochondrion</location>
    </subcellularLocation>
</comment>